<dbReference type="Proteomes" id="UP000177515">
    <property type="component" value="Chromosome 2"/>
</dbReference>
<dbReference type="InterPro" id="IPR038522">
    <property type="entry name" value="T4/T6SS_DotU_sf"/>
</dbReference>
<feature type="transmembrane region" description="Helical" evidence="2">
    <location>
        <begin position="260"/>
        <end position="281"/>
    </location>
</feature>
<dbReference type="EMBL" id="CP017755">
    <property type="protein sequence ID" value="AOZ09955.1"/>
    <property type="molecule type" value="Genomic_DNA"/>
</dbReference>
<evidence type="ECO:0000313" key="5">
    <source>
        <dbReference type="Proteomes" id="UP000177515"/>
    </source>
</evidence>
<keyword evidence="2" id="KW-1133">Transmembrane helix</keyword>
<protein>
    <recommendedName>
        <fullName evidence="3">Type IV / VI secretion system DotU domain-containing protein</fullName>
    </recommendedName>
</protein>
<organism evidence="4 5">
    <name type="scientific">Cupriavidus malaysiensis</name>
    <dbReference type="NCBI Taxonomy" id="367825"/>
    <lineage>
        <taxon>Bacteria</taxon>
        <taxon>Pseudomonadati</taxon>
        <taxon>Pseudomonadota</taxon>
        <taxon>Betaproteobacteria</taxon>
        <taxon>Burkholderiales</taxon>
        <taxon>Burkholderiaceae</taxon>
        <taxon>Cupriavidus</taxon>
    </lineage>
</organism>
<dbReference type="Pfam" id="PF09850">
    <property type="entry name" value="DotU"/>
    <property type="match status" value="1"/>
</dbReference>
<dbReference type="PANTHER" id="PTHR38033">
    <property type="entry name" value="MEMBRANE PROTEIN-RELATED"/>
    <property type="match status" value="1"/>
</dbReference>
<dbReference type="Gene3D" id="1.25.40.590">
    <property type="entry name" value="Type IV / VI secretion system, DotU"/>
    <property type="match status" value="1"/>
</dbReference>
<feature type="compositionally biased region" description="Basic and acidic residues" evidence="1">
    <location>
        <begin position="35"/>
        <end position="46"/>
    </location>
</feature>
<dbReference type="NCBIfam" id="NF038228">
    <property type="entry name" value="IcmH_DotU_IVB"/>
    <property type="match status" value="1"/>
</dbReference>
<keyword evidence="2" id="KW-0812">Transmembrane</keyword>
<keyword evidence="2" id="KW-0472">Membrane</keyword>
<dbReference type="PANTHER" id="PTHR38033:SF1">
    <property type="entry name" value="DOTU FAMILY TYPE IV_VI SECRETION SYSTEM PROTEIN"/>
    <property type="match status" value="1"/>
</dbReference>
<name>A0ABN4TXZ3_9BURK</name>
<dbReference type="RefSeq" id="WP_071072480.1">
    <property type="nucleotide sequence ID" value="NZ_CP017755.1"/>
</dbReference>
<gene>
    <name evidence="4" type="ORF">BKK80_30240</name>
</gene>
<dbReference type="InterPro" id="IPR017732">
    <property type="entry name" value="T4/T6SS_DotU"/>
</dbReference>
<sequence length="349" mass="38800">MSARKPASRKAPAWLPKAGRKPAAPAAKPKGGKPHAQDIDTALDGKDGEPVVVAQHDEAYLAARLKAIREASTPICEAAHELLRAQAEIPLRKRPLRRRQVETLRALLEQGVQNFERLCAQADIERDKITVASYTLCAALDEAVMHTAWGGGTAENGLWARMSLSSQFHGDRDGGTKVYRLIARASEDPQGQHDLIRLYFRVMCLGFKGYYRTQPDGDQQHRMACRKLYDLLAPFQPPVPKELSINIAPTRERNFYPMRLIPFPLTIAVYALALLALYGYFRYELHVKEKALLEQLEQIREMVVPLAYDSPFWQAQGGEAGMPPQAEPSSQPPAQPPAGSPDHAGKPRD</sequence>
<accession>A0ABN4TXZ3</accession>
<evidence type="ECO:0000313" key="4">
    <source>
        <dbReference type="EMBL" id="AOZ09955.1"/>
    </source>
</evidence>
<proteinExistence type="predicted"/>
<evidence type="ECO:0000256" key="1">
    <source>
        <dbReference type="SAM" id="MobiDB-lite"/>
    </source>
</evidence>
<feature type="domain" description="Type IV / VI secretion system DotU" evidence="3">
    <location>
        <begin position="74"/>
        <end position="283"/>
    </location>
</feature>
<feature type="region of interest" description="Disordered" evidence="1">
    <location>
        <begin position="315"/>
        <end position="349"/>
    </location>
</feature>
<keyword evidence="5" id="KW-1185">Reference proteome</keyword>
<feature type="region of interest" description="Disordered" evidence="1">
    <location>
        <begin position="1"/>
        <end position="46"/>
    </location>
</feature>
<feature type="compositionally biased region" description="Pro residues" evidence="1">
    <location>
        <begin position="330"/>
        <end position="339"/>
    </location>
</feature>
<evidence type="ECO:0000259" key="3">
    <source>
        <dbReference type="Pfam" id="PF09850"/>
    </source>
</evidence>
<evidence type="ECO:0000256" key="2">
    <source>
        <dbReference type="SAM" id="Phobius"/>
    </source>
</evidence>
<reference evidence="4 5" key="1">
    <citation type="submission" date="2016-10" db="EMBL/GenBank/DDBJ databases">
        <title>Complete genome sequences of three Cupriavidus strains isolated from various Malaysian environments.</title>
        <authorList>
            <person name="Abdullah A.A.-A."/>
            <person name="Shafie N.A.H."/>
            <person name="Lau N.S."/>
        </authorList>
    </citation>
    <scope>NUCLEOTIDE SEQUENCE [LARGE SCALE GENOMIC DNA]</scope>
    <source>
        <strain evidence="4 5">USMAA1020</strain>
    </source>
</reference>
<dbReference type="NCBIfam" id="TIGR03349">
    <property type="entry name" value="IV_VI_DotU"/>
    <property type="match status" value="1"/>
</dbReference>